<reference evidence="1" key="1">
    <citation type="submission" date="2016-01" db="EMBL/GenBank/DDBJ databases">
        <authorList>
            <person name="Peeters C."/>
        </authorList>
    </citation>
    <scope>NUCLEOTIDE SEQUENCE [LARGE SCALE GENOMIC DNA]</scope>
    <source>
        <strain evidence="1">LMG 22934</strain>
    </source>
</reference>
<accession>A0A158JKP8</accession>
<dbReference type="EMBL" id="FCNW02000129">
    <property type="protein sequence ID" value="SAL69215.1"/>
    <property type="molecule type" value="Genomic_DNA"/>
</dbReference>
<evidence type="ECO:0000313" key="1">
    <source>
        <dbReference type="EMBL" id="SAL69215.1"/>
    </source>
</evidence>
<gene>
    <name evidence="1" type="ORF">AWB65_06806</name>
</gene>
<proteinExistence type="predicted"/>
<dbReference type="AlphaFoldDB" id="A0A158JKP8"/>
<organism evidence="1 2">
    <name type="scientific">Caballeronia humi</name>
    <dbReference type="NCBI Taxonomy" id="326474"/>
    <lineage>
        <taxon>Bacteria</taxon>
        <taxon>Pseudomonadati</taxon>
        <taxon>Pseudomonadota</taxon>
        <taxon>Betaproteobacteria</taxon>
        <taxon>Burkholderiales</taxon>
        <taxon>Burkholderiaceae</taxon>
        <taxon>Caballeronia</taxon>
    </lineage>
</organism>
<name>A0A158JKP8_9BURK</name>
<evidence type="ECO:0000313" key="2">
    <source>
        <dbReference type="Proteomes" id="UP000054977"/>
    </source>
</evidence>
<comment type="caution">
    <text evidence="1">The sequence shown here is derived from an EMBL/GenBank/DDBJ whole genome shotgun (WGS) entry which is preliminary data.</text>
</comment>
<dbReference type="RefSeq" id="WP_268808283.1">
    <property type="nucleotide sequence ID" value="NZ_FCNW02000129.1"/>
</dbReference>
<keyword evidence="2" id="KW-1185">Reference proteome</keyword>
<sequence>MMMPQLVWLRDNQDESVVAWKVIPGLIDAGSLCLRAARQSG</sequence>
<dbReference type="Proteomes" id="UP000054977">
    <property type="component" value="Unassembled WGS sequence"/>
</dbReference>
<protein>
    <submittedName>
        <fullName evidence="1">Uncharacterized protein</fullName>
    </submittedName>
</protein>